<name>A0A0C2Z6Q2_HEBCY</name>
<feature type="region of interest" description="Disordered" evidence="2">
    <location>
        <begin position="96"/>
        <end position="141"/>
    </location>
</feature>
<keyword evidence="1" id="KW-0175">Coiled coil</keyword>
<accession>A0A0C2Z6Q2</accession>
<dbReference type="Proteomes" id="UP000053424">
    <property type="component" value="Unassembled WGS sequence"/>
</dbReference>
<proteinExistence type="predicted"/>
<gene>
    <name evidence="3" type="ORF">M413DRAFT_438022</name>
</gene>
<feature type="region of interest" description="Disordered" evidence="2">
    <location>
        <begin position="214"/>
        <end position="247"/>
    </location>
</feature>
<dbReference type="HOGENOM" id="CLU_047455_0_0_1"/>
<dbReference type="STRING" id="686832.A0A0C2Z6Q2"/>
<dbReference type="EMBL" id="KN831768">
    <property type="protein sequence ID" value="KIM48847.1"/>
    <property type="molecule type" value="Genomic_DNA"/>
</dbReference>
<evidence type="ECO:0000256" key="1">
    <source>
        <dbReference type="SAM" id="Coils"/>
    </source>
</evidence>
<reference evidence="4" key="2">
    <citation type="submission" date="2015-01" db="EMBL/GenBank/DDBJ databases">
        <title>Evolutionary Origins and Diversification of the Mycorrhizal Mutualists.</title>
        <authorList>
            <consortium name="DOE Joint Genome Institute"/>
            <consortium name="Mycorrhizal Genomics Consortium"/>
            <person name="Kohler A."/>
            <person name="Kuo A."/>
            <person name="Nagy L.G."/>
            <person name="Floudas D."/>
            <person name="Copeland A."/>
            <person name="Barry K.W."/>
            <person name="Cichocki N."/>
            <person name="Veneault-Fourrey C."/>
            <person name="LaButti K."/>
            <person name="Lindquist E.A."/>
            <person name="Lipzen A."/>
            <person name="Lundell T."/>
            <person name="Morin E."/>
            <person name="Murat C."/>
            <person name="Riley R."/>
            <person name="Ohm R."/>
            <person name="Sun H."/>
            <person name="Tunlid A."/>
            <person name="Henrissat B."/>
            <person name="Grigoriev I.V."/>
            <person name="Hibbett D.S."/>
            <person name="Martin F."/>
        </authorList>
    </citation>
    <scope>NUCLEOTIDE SEQUENCE [LARGE SCALE GENOMIC DNA]</scope>
    <source>
        <strain evidence="4">h7</strain>
    </source>
</reference>
<dbReference type="OrthoDB" id="3197614at2759"/>
<feature type="compositionally biased region" description="Polar residues" evidence="2">
    <location>
        <begin position="113"/>
        <end position="131"/>
    </location>
</feature>
<evidence type="ECO:0000313" key="3">
    <source>
        <dbReference type="EMBL" id="KIM48847.1"/>
    </source>
</evidence>
<dbReference type="Gene3D" id="1.20.58.80">
    <property type="entry name" value="Phosphotransferase system, lactose/cellobiose-type IIA subunit"/>
    <property type="match status" value="1"/>
</dbReference>
<reference evidence="3 4" key="1">
    <citation type="submission" date="2014-04" db="EMBL/GenBank/DDBJ databases">
        <authorList>
            <consortium name="DOE Joint Genome Institute"/>
            <person name="Kuo A."/>
            <person name="Gay G."/>
            <person name="Dore J."/>
            <person name="Kohler A."/>
            <person name="Nagy L.G."/>
            <person name="Floudas D."/>
            <person name="Copeland A."/>
            <person name="Barry K.W."/>
            <person name="Cichocki N."/>
            <person name="Veneault-Fourrey C."/>
            <person name="LaButti K."/>
            <person name="Lindquist E.A."/>
            <person name="Lipzen A."/>
            <person name="Lundell T."/>
            <person name="Morin E."/>
            <person name="Murat C."/>
            <person name="Sun H."/>
            <person name="Tunlid A."/>
            <person name="Henrissat B."/>
            <person name="Grigoriev I.V."/>
            <person name="Hibbett D.S."/>
            <person name="Martin F."/>
            <person name="Nordberg H.P."/>
            <person name="Cantor M.N."/>
            <person name="Hua S.X."/>
        </authorList>
    </citation>
    <scope>NUCLEOTIDE SEQUENCE [LARGE SCALE GENOMIC DNA]</scope>
    <source>
        <strain evidence="4">h7</strain>
    </source>
</reference>
<protein>
    <recommendedName>
        <fullName evidence="5">MIT domain-containing protein</fullName>
    </recommendedName>
</protein>
<evidence type="ECO:0000256" key="2">
    <source>
        <dbReference type="SAM" id="MobiDB-lite"/>
    </source>
</evidence>
<dbReference type="AlphaFoldDB" id="A0A0C2Z6Q2"/>
<keyword evidence="4" id="KW-1185">Reference proteome</keyword>
<dbReference type="PANTHER" id="PTHR40130:SF1">
    <property type="entry name" value="SPINDLE POLE BODY-ASSOCIATED PROTEIN CUT12 DOMAIN-CONTAINING PROTEIN"/>
    <property type="match status" value="1"/>
</dbReference>
<evidence type="ECO:0008006" key="5">
    <source>
        <dbReference type="Google" id="ProtNLM"/>
    </source>
</evidence>
<sequence>MPPTDTPMNTAHQHAANADDYLAKGLLVLAAEEHYQAAEAYMAAIDRSHDDSAKRTLRMLYNEHCKAAKELQRRIDQLKAEGKDPSVPQIPELPKAVPPARHHSSGYAGPHRVNTSSPQPLRPMTDSQNAGDESFMLLGGQRSDPGDAFNQFWNIMQGMLDNLSQPVAFATVPLGNPEAPGESQMDVKPEEIRRDGALSSDTDVDEPIFSKFTRKIGMSREGSKSGRSGRSSRNLVGNSVPPSYDDNDGDFEDFLEEGDDLSGSFFLIPSGKETSPAVLKKENETLKAEVASMKSRLDATERILKLRKEQDLQLRDSIFMATREAQRALGTSAMLQRPGPPLDFSSLNINVPAVPIPGITTGREAQYARRVKELEDELRLMKVENEKNKLMIAKFRERWEKLKDSAKRKKEAKAAADATTGVRERIVEEPEAEEELDEANTRA</sequence>
<organism evidence="3 4">
    <name type="scientific">Hebeloma cylindrosporum</name>
    <dbReference type="NCBI Taxonomy" id="76867"/>
    <lineage>
        <taxon>Eukaryota</taxon>
        <taxon>Fungi</taxon>
        <taxon>Dikarya</taxon>
        <taxon>Basidiomycota</taxon>
        <taxon>Agaricomycotina</taxon>
        <taxon>Agaricomycetes</taxon>
        <taxon>Agaricomycetidae</taxon>
        <taxon>Agaricales</taxon>
        <taxon>Agaricineae</taxon>
        <taxon>Hymenogastraceae</taxon>
        <taxon>Hebeloma</taxon>
    </lineage>
</organism>
<dbReference type="PANTHER" id="PTHR40130">
    <property type="entry name" value="EXPRESSED PROTEIN"/>
    <property type="match status" value="1"/>
</dbReference>
<evidence type="ECO:0000313" key="4">
    <source>
        <dbReference type="Proteomes" id="UP000053424"/>
    </source>
</evidence>
<feature type="coiled-coil region" evidence="1">
    <location>
        <begin position="364"/>
        <end position="391"/>
    </location>
</feature>
<feature type="compositionally biased region" description="Acidic residues" evidence="2">
    <location>
        <begin position="429"/>
        <end position="443"/>
    </location>
</feature>
<dbReference type="SUPFAM" id="SSF140361">
    <property type="entry name" value="MIT domain-like"/>
    <property type="match status" value="1"/>
</dbReference>
<feature type="region of interest" description="Disordered" evidence="2">
    <location>
        <begin position="406"/>
        <end position="443"/>
    </location>
</feature>